<keyword evidence="5 16" id="KW-0820">tRNA-binding</keyword>
<dbReference type="InterPro" id="IPR005146">
    <property type="entry name" value="B3/B4_tRNA-bd"/>
</dbReference>
<dbReference type="InterPro" id="IPR045060">
    <property type="entry name" value="Phe-tRNA-ligase_IIc_bsu"/>
</dbReference>
<evidence type="ECO:0000259" key="17">
    <source>
        <dbReference type="PROSITE" id="PS50886"/>
    </source>
</evidence>
<dbReference type="CDD" id="cd02796">
    <property type="entry name" value="tRNA_bind_bactPheRS"/>
    <property type="match status" value="1"/>
</dbReference>
<dbReference type="OrthoDB" id="9805455at2"/>
<keyword evidence="4 15" id="KW-0963">Cytoplasm</keyword>
<keyword evidence="21" id="KW-1185">Reference proteome</keyword>
<dbReference type="InterPro" id="IPR012340">
    <property type="entry name" value="NA-bd_OB-fold"/>
</dbReference>
<dbReference type="SUPFAM" id="SSF55681">
    <property type="entry name" value="Class II aaRS and biotin synthetases"/>
    <property type="match status" value="1"/>
</dbReference>
<dbReference type="Pfam" id="PF17759">
    <property type="entry name" value="tRNA_synthFbeta"/>
    <property type="match status" value="1"/>
</dbReference>
<evidence type="ECO:0000256" key="4">
    <source>
        <dbReference type="ARBA" id="ARBA00022490"/>
    </source>
</evidence>
<comment type="cofactor">
    <cofactor evidence="15">
        <name>Mg(2+)</name>
        <dbReference type="ChEBI" id="CHEBI:18420"/>
    </cofactor>
    <text evidence="15">Binds 2 magnesium ions per tetramer.</text>
</comment>
<evidence type="ECO:0000256" key="14">
    <source>
        <dbReference type="ARBA" id="ARBA00049255"/>
    </source>
</evidence>
<dbReference type="GO" id="GO:0000287">
    <property type="term" value="F:magnesium ion binding"/>
    <property type="evidence" value="ECO:0007669"/>
    <property type="project" value="UniProtKB-UniRule"/>
</dbReference>
<dbReference type="InterPro" id="IPR045864">
    <property type="entry name" value="aa-tRNA-synth_II/BPL/LPL"/>
</dbReference>
<comment type="similarity">
    <text evidence="2 15">Belongs to the phenylalanyl-tRNA synthetase beta subunit family. Type 1 subfamily.</text>
</comment>
<evidence type="ECO:0000256" key="9">
    <source>
        <dbReference type="ARBA" id="ARBA00022840"/>
    </source>
</evidence>
<keyword evidence="12 15" id="KW-0648">Protein biosynthesis</keyword>
<dbReference type="Pfam" id="PF03483">
    <property type="entry name" value="B3_4"/>
    <property type="match status" value="1"/>
</dbReference>
<dbReference type="GO" id="GO:0006432">
    <property type="term" value="P:phenylalanyl-tRNA aminoacylation"/>
    <property type="evidence" value="ECO:0007669"/>
    <property type="project" value="UniProtKB-UniRule"/>
</dbReference>
<dbReference type="PROSITE" id="PS51483">
    <property type="entry name" value="B5"/>
    <property type="match status" value="1"/>
</dbReference>
<comment type="subunit">
    <text evidence="3 15">Tetramer of two alpha and two beta subunits.</text>
</comment>
<dbReference type="GO" id="GO:0005524">
    <property type="term" value="F:ATP binding"/>
    <property type="evidence" value="ECO:0007669"/>
    <property type="project" value="UniProtKB-UniRule"/>
</dbReference>
<dbReference type="PROSITE" id="PS50886">
    <property type="entry name" value="TRBD"/>
    <property type="match status" value="1"/>
</dbReference>
<keyword evidence="8 15" id="KW-0547">Nucleotide-binding</keyword>
<keyword evidence="6 15" id="KW-0436">Ligase</keyword>
<organism evidence="20 21">
    <name type="scientific">Sphingorhabdus lutea</name>
    <dbReference type="NCBI Taxonomy" id="1913578"/>
    <lineage>
        <taxon>Bacteria</taxon>
        <taxon>Pseudomonadati</taxon>
        <taxon>Pseudomonadota</taxon>
        <taxon>Alphaproteobacteria</taxon>
        <taxon>Sphingomonadales</taxon>
        <taxon>Sphingomonadaceae</taxon>
        <taxon>Sphingorhabdus</taxon>
    </lineage>
</organism>
<dbReference type="SMART" id="SM00873">
    <property type="entry name" value="B3_4"/>
    <property type="match status" value="1"/>
</dbReference>
<dbReference type="InterPro" id="IPR002547">
    <property type="entry name" value="tRNA-bd_dom"/>
</dbReference>
<evidence type="ECO:0000256" key="6">
    <source>
        <dbReference type="ARBA" id="ARBA00022598"/>
    </source>
</evidence>
<dbReference type="InterPro" id="IPR033714">
    <property type="entry name" value="tRNA_bind_bactPheRS"/>
</dbReference>
<dbReference type="InterPro" id="IPR009061">
    <property type="entry name" value="DNA-bd_dom_put_sf"/>
</dbReference>
<evidence type="ECO:0000256" key="10">
    <source>
        <dbReference type="ARBA" id="ARBA00022842"/>
    </source>
</evidence>
<feature type="domain" description="TRNA-binding" evidence="17">
    <location>
        <begin position="39"/>
        <end position="148"/>
    </location>
</feature>
<dbReference type="AlphaFoldDB" id="A0A1L3J9Q0"/>
<evidence type="ECO:0000259" key="19">
    <source>
        <dbReference type="PROSITE" id="PS51483"/>
    </source>
</evidence>
<evidence type="ECO:0000256" key="11">
    <source>
        <dbReference type="ARBA" id="ARBA00022884"/>
    </source>
</evidence>
<evidence type="ECO:0000256" key="7">
    <source>
        <dbReference type="ARBA" id="ARBA00022723"/>
    </source>
</evidence>
<feature type="binding site" evidence="15">
    <location>
        <position position="454"/>
    </location>
    <ligand>
        <name>Mg(2+)</name>
        <dbReference type="ChEBI" id="CHEBI:18420"/>
        <note>shared with alpha subunit</note>
    </ligand>
</feature>
<evidence type="ECO:0000256" key="12">
    <source>
        <dbReference type="ARBA" id="ARBA00022917"/>
    </source>
</evidence>
<dbReference type="SUPFAM" id="SSF54991">
    <property type="entry name" value="Anticodon-binding domain of PheRS"/>
    <property type="match status" value="1"/>
</dbReference>
<protein>
    <recommendedName>
        <fullName evidence="15">Phenylalanine--tRNA ligase beta subunit</fullName>
        <ecNumber evidence="15">6.1.1.20</ecNumber>
    </recommendedName>
    <alternativeName>
        <fullName evidence="15">Phenylalanyl-tRNA synthetase beta subunit</fullName>
        <shortName evidence="15">PheRS</shortName>
    </alternativeName>
</protein>
<feature type="domain" description="B5" evidence="19">
    <location>
        <begin position="398"/>
        <end position="470"/>
    </location>
</feature>
<dbReference type="NCBIfam" id="TIGR00472">
    <property type="entry name" value="pheT_bact"/>
    <property type="match status" value="1"/>
</dbReference>
<dbReference type="GO" id="GO:0000049">
    <property type="term" value="F:tRNA binding"/>
    <property type="evidence" value="ECO:0007669"/>
    <property type="project" value="UniProtKB-UniRule"/>
</dbReference>
<dbReference type="InterPro" id="IPR041616">
    <property type="entry name" value="PheRS_beta_core"/>
</dbReference>
<dbReference type="Pfam" id="PF03147">
    <property type="entry name" value="FDX-ACB"/>
    <property type="match status" value="1"/>
</dbReference>
<proteinExistence type="inferred from homology"/>
<dbReference type="NCBIfam" id="NF045760">
    <property type="entry name" value="YtpR"/>
    <property type="match status" value="1"/>
</dbReference>
<dbReference type="GO" id="GO:0009328">
    <property type="term" value="C:phenylalanine-tRNA ligase complex"/>
    <property type="evidence" value="ECO:0007669"/>
    <property type="project" value="TreeGrafter"/>
</dbReference>
<comment type="catalytic activity">
    <reaction evidence="14 15">
        <text>tRNA(Phe) + L-phenylalanine + ATP = L-phenylalanyl-tRNA(Phe) + AMP + diphosphate + H(+)</text>
        <dbReference type="Rhea" id="RHEA:19413"/>
        <dbReference type="Rhea" id="RHEA-COMP:9668"/>
        <dbReference type="Rhea" id="RHEA-COMP:9699"/>
        <dbReference type="ChEBI" id="CHEBI:15378"/>
        <dbReference type="ChEBI" id="CHEBI:30616"/>
        <dbReference type="ChEBI" id="CHEBI:33019"/>
        <dbReference type="ChEBI" id="CHEBI:58095"/>
        <dbReference type="ChEBI" id="CHEBI:78442"/>
        <dbReference type="ChEBI" id="CHEBI:78531"/>
        <dbReference type="ChEBI" id="CHEBI:456215"/>
        <dbReference type="EC" id="6.1.1.20"/>
    </reaction>
</comment>
<keyword evidence="10 15" id="KW-0460">Magnesium</keyword>
<feature type="binding site" evidence="15">
    <location>
        <position position="458"/>
    </location>
    <ligand>
        <name>Mg(2+)</name>
        <dbReference type="ChEBI" id="CHEBI:18420"/>
        <note>shared with alpha subunit</note>
    </ligand>
</feature>
<evidence type="ECO:0000256" key="1">
    <source>
        <dbReference type="ARBA" id="ARBA00004496"/>
    </source>
</evidence>
<accession>A0A1L3J9Q0</accession>
<dbReference type="InterPro" id="IPR005147">
    <property type="entry name" value="tRNA_synthase_B5-dom"/>
</dbReference>
<evidence type="ECO:0000256" key="16">
    <source>
        <dbReference type="PROSITE-ProRule" id="PRU00209"/>
    </source>
</evidence>
<evidence type="ECO:0000256" key="15">
    <source>
        <dbReference type="HAMAP-Rule" id="MF_00283"/>
    </source>
</evidence>
<comment type="subcellular location">
    <subcellularLocation>
        <location evidence="1 15">Cytoplasm</location>
    </subcellularLocation>
</comment>
<dbReference type="Gene3D" id="3.30.56.10">
    <property type="match status" value="2"/>
</dbReference>
<name>A0A1L3J9Q0_9SPHN</name>
<dbReference type="SMART" id="SM00896">
    <property type="entry name" value="FDX-ACB"/>
    <property type="match status" value="1"/>
</dbReference>
<dbReference type="PANTHER" id="PTHR10947:SF0">
    <property type="entry name" value="PHENYLALANINE--TRNA LIGASE BETA SUBUNIT"/>
    <property type="match status" value="1"/>
</dbReference>
<dbReference type="Gene3D" id="3.30.70.380">
    <property type="entry name" value="Ferrodoxin-fold anticodon-binding domain"/>
    <property type="match status" value="1"/>
</dbReference>
<dbReference type="RefSeq" id="WP_072558504.1">
    <property type="nucleotide sequence ID" value="NZ_CP018154.1"/>
</dbReference>
<dbReference type="SUPFAM" id="SSF50249">
    <property type="entry name" value="Nucleic acid-binding proteins"/>
    <property type="match status" value="1"/>
</dbReference>
<feature type="binding site" evidence="15">
    <location>
        <position position="457"/>
    </location>
    <ligand>
        <name>Mg(2+)</name>
        <dbReference type="ChEBI" id="CHEBI:18420"/>
        <note>shared with alpha subunit</note>
    </ligand>
</feature>
<evidence type="ECO:0000256" key="2">
    <source>
        <dbReference type="ARBA" id="ARBA00008653"/>
    </source>
</evidence>
<gene>
    <name evidence="15" type="primary">pheT</name>
    <name evidence="20" type="ORF">LPB140_02340</name>
</gene>
<dbReference type="Gene3D" id="3.30.930.10">
    <property type="entry name" value="Bira Bifunctional Protein, Domain 2"/>
    <property type="match status" value="1"/>
</dbReference>
<evidence type="ECO:0000313" key="20">
    <source>
        <dbReference type="EMBL" id="APG61857.1"/>
    </source>
</evidence>
<dbReference type="PROSITE" id="PS51447">
    <property type="entry name" value="FDX_ACB"/>
    <property type="match status" value="1"/>
</dbReference>
<evidence type="ECO:0000256" key="13">
    <source>
        <dbReference type="ARBA" id="ARBA00023146"/>
    </source>
</evidence>
<keyword evidence="11 16" id="KW-0694">RNA-binding</keyword>
<feature type="binding site" evidence="15">
    <location>
        <position position="448"/>
    </location>
    <ligand>
        <name>Mg(2+)</name>
        <dbReference type="ChEBI" id="CHEBI:18420"/>
        <note>shared with alpha subunit</note>
    </ligand>
</feature>
<dbReference type="CDD" id="cd00769">
    <property type="entry name" value="PheRS_beta_core"/>
    <property type="match status" value="1"/>
</dbReference>
<keyword evidence="9 15" id="KW-0067">ATP-binding</keyword>
<feature type="domain" description="FDX-ACB" evidence="18">
    <location>
        <begin position="701"/>
        <end position="793"/>
    </location>
</feature>
<keyword evidence="13 15" id="KW-0030">Aminoacyl-tRNA synthetase</keyword>
<dbReference type="Proteomes" id="UP000242561">
    <property type="component" value="Chromosome"/>
</dbReference>
<dbReference type="InterPro" id="IPR005121">
    <property type="entry name" value="Fdx_antiC-bd"/>
</dbReference>
<evidence type="ECO:0000256" key="8">
    <source>
        <dbReference type="ARBA" id="ARBA00022741"/>
    </source>
</evidence>
<dbReference type="Pfam" id="PF01588">
    <property type="entry name" value="tRNA_bind"/>
    <property type="match status" value="1"/>
</dbReference>
<evidence type="ECO:0000256" key="5">
    <source>
        <dbReference type="ARBA" id="ARBA00022555"/>
    </source>
</evidence>
<dbReference type="PANTHER" id="PTHR10947">
    <property type="entry name" value="PHENYLALANYL-TRNA SYNTHETASE BETA CHAIN AND LEUCINE-RICH REPEAT-CONTAINING PROTEIN 47"/>
    <property type="match status" value="1"/>
</dbReference>
<keyword evidence="7 15" id="KW-0479">Metal-binding</keyword>
<dbReference type="SMART" id="SM00874">
    <property type="entry name" value="B5"/>
    <property type="match status" value="1"/>
</dbReference>
<evidence type="ECO:0000256" key="3">
    <source>
        <dbReference type="ARBA" id="ARBA00011209"/>
    </source>
</evidence>
<dbReference type="HAMAP" id="MF_00283">
    <property type="entry name" value="Phe_tRNA_synth_beta1"/>
    <property type="match status" value="1"/>
</dbReference>
<dbReference type="EC" id="6.1.1.20" evidence="15"/>
<dbReference type="FunFam" id="2.40.50.140:FF:000045">
    <property type="entry name" value="Phenylalanine--tRNA ligase beta subunit"/>
    <property type="match status" value="1"/>
</dbReference>
<dbReference type="SUPFAM" id="SSF46955">
    <property type="entry name" value="Putative DNA-binding domain"/>
    <property type="match status" value="1"/>
</dbReference>
<dbReference type="SUPFAM" id="SSF56037">
    <property type="entry name" value="PheT/TilS domain"/>
    <property type="match status" value="1"/>
</dbReference>
<evidence type="ECO:0000259" key="18">
    <source>
        <dbReference type="PROSITE" id="PS51447"/>
    </source>
</evidence>
<reference evidence="20 21" key="1">
    <citation type="submission" date="2016-11" db="EMBL/GenBank/DDBJ databases">
        <title>Sphingorhabdus sp. LPB0140, isolated from marine environment.</title>
        <authorList>
            <person name="Kim E."/>
            <person name="Yi H."/>
        </authorList>
    </citation>
    <scope>NUCLEOTIDE SEQUENCE [LARGE SCALE GENOMIC DNA]</scope>
    <source>
        <strain evidence="20 21">LPB0140</strain>
    </source>
</reference>
<dbReference type="InterPro" id="IPR020825">
    <property type="entry name" value="Phe-tRNA_synthase-like_B3/B4"/>
</dbReference>
<dbReference type="InterPro" id="IPR036690">
    <property type="entry name" value="Fdx_antiC-bd_sf"/>
</dbReference>
<dbReference type="Gene3D" id="3.50.40.10">
    <property type="entry name" value="Phenylalanyl-trna Synthetase, Chain B, domain 3"/>
    <property type="match status" value="1"/>
</dbReference>
<dbReference type="InterPro" id="IPR004532">
    <property type="entry name" value="Phe-tRNA-ligase_IIc_bsu_bact"/>
</dbReference>
<evidence type="ECO:0000313" key="21">
    <source>
        <dbReference type="Proteomes" id="UP000242561"/>
    </source>
</evidence>
<sequence length="794" mass="85165">MKFSLSWLKYYLQSDADANQIAAALNNIGLEVEGVENPADKLSDFRVGKVLSAAPHPQADKLQILSVDAGDGPKQVVCGAPNARAGMLGVFGPAGATVPSNGMMLKVAEIRGVESNGMMCSIAELELGDDHDGIIELPDDAPVGDRYADYAKLDDPIFDVSITPNRQDCMGVMGIARDLAAAGYGEFKPVIVPEISGDYPCPIEIEIADKDGCPAFYGRVIRGVKNGPSPKWLQDRLKAAGQRPISALVDITNYLMFACGRPAHIYDLSKLTGKITARRANEGEEVLALNEKTYKLNSSMTVIADDAGVHDIAGIMGGEHSGCSDETTDILLEIAYFTPENIAKTGQALTLTSDARTRFERGVDPAFLDDGMMLLTDLVLQICGGEASEIVRAGTPPVKPRQIDFDTGLTLILGGVNVTSAQQKEILQKLGFDIDAKWNVTIPSWRRDIDGAADLVEEVVRMVGLDKVPSTPLPRADGVARPTATPLQKLERKMRRSAASRGMNEAINWSFLPEKEANAFGGGAWTLANPISEDMKVMRTSILPGLLSAARRNMDRGALSVRLFEIGRRYFRAKDGSSDERLTLGMVMAGDKNARHWASGKAGKFDAYDAKAEAMALLSAAGVATDNLMIMGDAGAHFHPGQSGTLRMGPKNILASFGTLHPLTAKAFDLDGPVVAAEIYLDSIPAKKGVGAFMRAPYAPPALQAVKRDFAFLFPNDGQAYQLERAIRGCDKQHVKDARIFDAFTGNGVPEGQVSIAIEVTLQPQDKSFTDDELKSLSDKIIAAAAKNGGLLRT</sequence>
<dbReference type="Gene3D" id="2.40.50.140">
    <property type="entry name" value="Nucleic acid-binding proteins"/>
    <property type="match status" value="1"/>
</dbReference>
<dbReference type="EMBL" id="CP018154">
    <property type="protein sequence ID" value="APG61857.1"/>
    <property type="molecule type" value="Genomic_DNA"/>
</dbReference>
<dbReference type="KEGG" id="sphl:LPB140_02340"/>
<dbReference type="STRING" id="1913578.LPB140_02340"/>
<dbReference type="Pfam" id="PF03484">
    <property type="entry name" value="B5"/>
    <property type="match status" value="1"/>
</dbReference>
<dbReference type="GO" id="GO:0004826">
    <property type="term" value="F:phenylalanine-tRNA ligase activity"/>
    <property type="evidence" value="ECO:0007669"/>
    <property type="project" value="UniProtKB-UniRule"/>
</dbReference>